<sequence length="121" mass="14170">LIIITVENCNLIITILYKEESMDKLKFRIGKNGVPILSKNEIESIAKLVLNDYDSEIFKRPKTLDVEDFTENYLNLDMDYQDLSYNQSILGMTVFNDCWVMVYDVENKKERYVEAKEGTIL</sequence>
<dbReference type="EMBL" id="JAKNID010000162">
    <property type="protein sequence ID" value="MCG4566165.1"/>
    <property type="molecule type" value="Genomic_DNA"/>
</dbReference>
<keyword evidence="2" id="KW-1185">Reference proteome</keyword>
<name>A0A9Q4AEN0_9FIRM</name>
<gene>
    <name evidence="1" type="ORF">L0P62_12105</name>
</gene>
<protein>
    <submittedName>
        <fullName evidence="1">Uncharacterized protein</fullName>
    </submittedName>
</protein>
<comment type="caution">
    <text evidence="1">The sequence shown here is derived from an EMBL/GenBank/DDBJ whole genome shotgun (WGS) entry which is preliminary data.</text>
</comment>
<feature type="non-terminal residue" evidence="1">
    <location>
        <position position="1"/>
    </location>
</feature>
<organism evidence="1 2">
    <name type="scientific">Anaerosalibacter bizertensis</name>
    <dbReference type="NCBI Taxonomy" id="932217"/>
    <lineage>
        <taxon>Bacteria</taxon>
        <taxon>Bacillati</taxon>
        <taxon>Bacillota</taxon>
        <taxon>Tissierellia</taxon>
        <taxon>Tissierellales</taxon>
        <taxon>Sporanaerobacteraceae</taxon>
        <taxon>Anaerosalibacter</taxon>
    </lineage>
</organism>
<reference evidence="1" key="1">
    <citation type="submission" date="2022-01" db="EMBL/GenBank/DDBJ databases">
        <title>Collection of gut derived symbiotic bacterial strains cultured from healthy donors.</title>
        <authorList>
            <person name="Lin H."/>
            <person name="Kohout C."/>
            <person name="Waligurski E."/>
            <person name="Pamer E.G."/>
        </authorList>
    </citation>
    <scope>NUCLEOTIDE SEQUENCE</scope>
    <source>
        <strain evidence="1">MSK.14.39</strain>
    </source>
</reference>
<dbReference type="RefSeq" id="WP_406565768.1">
    <property type="nucleotide sequence ID" value="NZ_JAJBNW010000138.1"/>
</dbReference>
<proteinExistence type="predicted"/>
<dbReference type="Proteomes" id="UP001108123">
    <property type="component" value="Unassembled WGS sequence"/>
</dbReference>
<evidence type="ECO:0000313" key="2">
    <source>
        <dbReference type="Proteomes" id="UP001108123"/>
    </source>
</evidence>
<evidence type="ECO:0000313" key="1">
    <source>
        <dbReference type="EMBL" id="MCG4566165.1"/>
    </source>
</evidence>
<accession>A0A9Q4AEN0</accession>
<dbReference type="AlphaFoldDB" id="A0A9Q4AEN0"/>